<evidence type="ECO:0000313" key="2">
    <source>
        <dbReference type="EMBL" id="EOY08589.1"/>
    </source>
</evidence>
<feature type="domain" description="Reverse transcriptase" evidence="1">
    <location>
        <begin position="2"/>
        <end position="53"/>
    </location>
</feature>
<reference evidence="2 3" key="1">
    <citation type="journal article" date="2013" name="Genome Biol.">
        <title>The genome sequence of the most widely cultivated cacao type and its use to identify candidate genes regulating pod color.</title>
        <authorList>
            <person name="Motamayor J.C."/>
            <person name="Mockaitis K."/>
            <person name="Schmutz J."/>
            <person name="Haiminen N."/>
            <person name="Iii D.L."/>
            <person name="Cornejo O."/>
            <person name="Findley S.D."/>
            <person name="Zheng P."/>
            <person name="Utro F."/>
            <person name="Royaert S."/>
            <person name="Saski C."/>
            <person name="Jenkins J."/>
            <person name="Podicheti R."/>
            <person name="Zhao M."/>
            <person name="Scheffler B.E."/>
            <person name="Stack J.C."/>
            <person name="Feltus F.A."/>
            <person name="Mustiga G.M."/>
            <person name="Amores F."/>
            <person name="Phillips W."/>
            <person name="Marelli J.P."/>
            <person name="May G.D."/>
            <person name="Shapiro H."/>
            <person name="Ma J."/>
            <person name="Bustamante C.D."/>
            <person name="Schnell R.J."/>
            <person name="Main D."/>
            <person name="Gilbert D."/>
            <person name="Parida L."/>
            <person name="Kuhn D.N."/>
        </authorList>
    </citation>
    <scope>NUCLEOTIDE SEQUENCE [LARGE SCALE GENOMIC DNA]</scope>
    <source>
        <strain evidence="3">cv. Matina 1-6</strain>
    </source>
</reference>
<dbReference type="PANTHER" id="PTHR24559">
    <property type="entry name" value="TRANSPOSON TY3-I GAG-POL POLYPROTEIN"/>
    <property type="match status" value="1"/>
</dbReference>
<sequence length="56" mass="6829">AVFMDLMNRVFHPYLDKFVIVFIDDILVYSKNDDEHAVHLRIMLQTLRERQLYAKF</sequence>
<dbReference type="HOGENOM" id="CLU_000384_33_7_1"/>
<dbReference type="Gene3D" id="3.30.70.270">
    <property type="match status" value="1"/>
</dbReference>
<dbReference type="InParanoid" id="A0A061F250"/>
<dbReference type="Pfam" id="PF00078">
    <property type="entry name" value="RVT_1"/>
    <property type="match status" value="1"/>
</dbReference>
<keyword evidence="3" id="KW-1185">Reference proteome</keyword>
<organism evidence="2 3">
    <name type="scientific">Theobroma cacao</name>
    <name type="common">Cacao</name>
    <name type="synonym">Cocoa</name>
    <dbReference type="NCBI Taxonomy" id="3641"/>
    <lineage>
        <taxon>Eukaryota</taxon>
        <taxon>Viridiplantae</taxon>
        <taxon>Streptophyta</taxon>
        <taxon>Embryophyta</taxon>
        <taxon>Tracheophyta</taxon>
        <taxon>Spermatophyta</taxon>
        <taxon>Magnoliopsida</taxon>
        <taxon>eudicotyledons</taxon>
        <taxon>Gunneridae</taxon>
        <taxon>Pentapetalae</taxon>
        <taxon>rosids</taxon>
        <taxon>malvids</taxon>
        <taxon>Malvales</taxon>
        <taxon>Malvaceae</taxon>
        <taxon>Byttnerioideae</taxon>
        <taxon>Theobroma</taxon>
    </lineage>
</organism>
<dbReference type="InterPro" id="IPR000477">
    <property type="entry name" value="RT_dom"/>
</dbReference>
<dbReference type="EMBL" id="CM001883">
    <property type="protein sequence ID" value="EOY08589.1"/>
    <property type="molecule type" value="Genomic_DNA"/>
</dbReference>
<dbReference type="InterPro" id="IPR053134">
    <property type="entry name" value="RNA-dir_DNA_polymerase"/>
</dbReference>
<dbReference type="Proteomes" id="UP000026915">
    <property type="component" value="Chromosome 5"/>
</dbReference>
<gene>
    <name evidence="2" type="ORF">TCM_023320</name>
</gene>
<feature type="non-terminal residue" evidence="2">
    <location>
        <position position="1"/>
    </location>
</feature>
<evidence type="ECO:0000313" key="3">
    <source>
        <dbReference type="Proteomes" id="UP000026915"/>
    </source>
</evidence>
<dbReference type="SUPFAM" id="SSF56672">
    <property type="entry name" value="DNA/RNA polymerases"/>
    <property type="match status" value="1"/>
</dbReference>
<dbReference type="eggNOG" id="KOG0017">
    <property type="taxonomic scope" value="Eukaryota"/>
</dbReference>
<name>A0A061F250_THECC</name>
<accession>A0A061F250</accession>
<protein>
    <recommendedName>
        <fullName evidence="1">Reverse transcriptase domain-containing protein</fullName>
    </recommendedName>
</protein>
<dbReference type="OMA" id="QVEHCQH"/>
<proteinExistence type="predicted"/>
<dbReference type="STRING" id="3641.A0A061F250"/>
<dbReference type="AlphaFoldDB" id="A0A061F250"/>
<dbReference type="InterPro" id="IPR043502">
    <property type="entry name" value="DNA/RNA_pol_sf"/>
</dbReference>
<dbReference type="Gramene" id="EOY08589">
    <property type="protein sequence ID" value="EOY08589"/>
    <property type="gene ID" value="TCM_023320"/>
</dbReference>
<evidence type="ECO:0000259" key="1">
    <source>
        <dbReference type="Pfam" id="PF00078"/>
    </source>
</evidence>
<dbReference type="PANTHER" id="PTHR24559:SF444">
    <property type="entry name" value="REVERSE TRANSCRIPTASE DOMAIN-CONTAINING PROTEIN"/>
    <property type="match status" value="1"/>
</dbReference>
<feature type="non-terminal residue" evidence="2">
    <location>
        <position position="56"/>
    </location>
</feature>
<dbReference type="InterPro" id="IPR043128">
    <property type="entry name" value="Rev_trsase/Diguanyl_cyclase"/>
</dbReference>